<gene>
    <name evidence="2" type="ORF">AKO1_006055</name>
</gene>
<feature type="signal peptide" evidence="1">
    <location>
        <begin position="1"/>
        <end position="19"/>
    </location>
</feature>
<reference evidence="2 3" key="1">
    <citation type="submission" date="2024-03" db="EMBL/GenBank/DDBJ databases">
        <title>The Acrasis kona genome and developmental transcriptomes reveal deep origins of eukaryotic multicellular pathways.</title>
        <authorList>
            <person name="Sheikh S."/>
            <person name="Fu C.-J."/>
            <person name="Brown M.W."/>
            <person name="Baldauf S.L."/>
        </authorList>
    </citation>
    <scope>NUCLEOTIDE SEQUENCE [LARGE SCALE GENOMIC DNA]</scope>
    <source>
        <strain evidence="2 3">ATCC MYA-3509</strain>
    </source>
</reference>
<name>A0AAW2YH89_9EUKA</name>
<organism evidence="2 3">
    <name type="scientific">Acrasis kona</name>
    <dbReference type="NCBI Taxonomy" id="1008807"/>
    <lineage>
        <taxon>Eukaryota</taxon>
        <taxon>Discoba</taxon>
        <taxon>Heterolobosea</taxon>
        <taxon>Tetramitia</taxon>
        <taxon>Eutetramitia</taxon>
        <taxon>Acrasidae</taxon>
        <taxon>Acrasis</taxon>
    </lineage>
</organism>
<protein>
    <submittedName>
        <fullName evidence="2">Uncharacterized protein</fullName>
    </submittedName>
</protein>
<feature type="chain" id="PRO_5043766705" evidence="1">
    <location>
        <begin position="20"/>
        <end position="185"/>
    </location>
</feature>
<accession>A0AAW2YH89</accession>
<dbReference type="Proteomes" id="UP001431209">
    <property type="component" value="Unassembled WGS sequence"/>
</dbReference>
<evidence type="ECO:0000313" key="3">
    <source>
        <dbReference type="Proteomes" id="UP001431209"/>
    </source>
</evidence>
<keyword evidence="3" id="KW-1185">Reference proteome</keyword>
<dbReference type="AlphaFoldDB" id="A0AAW2YH89"/>
<proteinExistence type="predicted"/>
<comment type="caution">
    <text evidence="2">The sequence shown here is derived from an EMBL/GenBank/DDBJ whole genome shotgun (WGS) entry which is preliminary data.</text>
</comment>
<keyword evidence="1" id="KW-0732">Signal</keyword>
<dbReference type="EMBL" id="JAOPGA020000059">
    <property type="protein sequence ID" value="KAL0476570.1"/>
    <property type="molecule type" value="Genomic_DNA"/>
</dbReference>
<sequence>MRAVPVVFLLATIISFSYAALPVFKFVCNLTGNNWLSIASQPCQAGFTIVIPVGTRVIATGGPIPSACGKTYYTVFVDDINAGYAEAQYLCDGKIPYTHNDRITGFNWQAGWDFINMFQFPSRASQVVERLNRGEVATVVDGPAYTNENIYMVKVANGRGFGWVDATYIQLTNYNMTQLEKPQLQ</sequence>
<evidence type="ECO:0000313" key="2">
    <source>
        <dbReference type="EMBL" id="KAL0476570.1"/>
    </source>
</evidence>
<evidence type="ECO:0000256" key="1">
    <source>
        <dbReference type="SAM" id="SignalP"/>
    </source>
</evidence>